<dbReference type="Gene3D" id="1.20.120.330">
    <property type="entry name" value="Nucleotidyltransferases domain 2"/>
    <property type="match status" value="1"/>
</dbReference>
<dbReference type="Proteomes" id="UP000321523">
    <property type="component" value="Unassembled WGS sequence"/>
</dbReference>
<accession>A0A512DRL8</accession>
<proteinExistence type="predicted"/>
<dbReference type="EMBL" id="BJYZ01000013">
    <property type="protein sequence ID" value="GEO39087.1"/>
    <property type="molecule type" value="Genomic_DNA"/>
</dbReference>
<organism evidence="1 2">
    <name type="scientific">Skermanella aerolata</name>
    <dbReference type="NCBI Taxonomy" id="393310"/>
    <lineage>
        <taxon>Bacteria</taxon>
        <taxon>Pseudomonadati</taxon>
        <taxon>Pseudomonadota</taxon>
        <taxon>Alphaproteobacteria</taxon>
        <taxon>Rhodospirillales</taxon>
        <taxon>Azospirillaceae</taxon>
        <taxon>Skermanella</taxon>
    </lineage>
</organism>
<evidence type="ECO:0000313" key="1">
    <source>
        <dbReference type="EMBL" id="GEO39087.1"/>
    </source>
</evidence>
<comment type="caution">
    <text evidence="1">The sequence shown here is derived from an EMBL/GenBank/DDBJ whole genome shotgun (WGS) entry which is preliminary data.</text>
</comment>
<dbReference type="AlphaFoldDB" id="A0A512DRL8"/>
<evidence type="ECO:0000313" key="2">
    <source>
        <dbReference type="Proteomes" id="UP000321523"/>
    </source>
</evidence>
<protein>
    <submittedName>
        <fullName evidence="1">Uncharacterized protein</fullName>
    </submittedName>
</protein>
<sequence length="77" mass="8691">MPETVKSHSTVIGLFGKHIVQTGRMDTENGRLLNRAHQLRNLTDYNVGTIDHDRIEVVVIGPEAFVSGIQLILRKKR</sequence>
<gene>
    <name evidence="1" type="ORF">SAE02_32350</name>
</gene>
<reference evidence="1 2" key="1">
    <citation type="submission" date="2019-07" db="EMBL/GenBank/DDBJ databases">
        <title>Whole genome shotgun sequence of Skermanella aerolata NBRC 106429.</title>
        <authorList>
            <person name="Hosoyama A."/>
            <person name="Uohara A."/>
            <person name="Ohji S."/>
            <person name="Ichikawa N."/>
        </authorList>
    </citation>
    <scope>NUCLEOTIDE SEQUENCE [LARGE SCALE GENOMIC DNA]</scope>
    <source>
        <strain evidence="1 2">NBRC 106429</strain>
    </source>
</reference>
<keyword evidence="2" id="KW-1185">Reference proteome</keyword>
<name>A0A512DRL8_9PROT</name>